<evidence type="ECO:0000313" key="3">
    <source>
        <dbReference type="Proteomes" id="UP000654345"/>
    </source>
</evidence>
<comment type="caution">
    <text evidence="2">The sequence shown here is derived from an EMBL/GenBank/DDBJ whole genome shotgun (WGS) entry which is preliminary data.</text>
</comment>
<keyword evidence="3" id="KW-1185">Reference proteome</keyword>
<gene>
    <name evidence="2" type="ORF">KSB_24620</name>
</gene>
<dbReference type="InterPro" id="IPR001173">
    <property type="entry name" value="Glyco_trans_2-like"/>
</dbReference>
<sequence>MTLHQYHSPNTDAHIQSIAVYHSQGRPQLPRLSIILCTYNRRNLVLSALSSLHRQTLPPHLYEVIVVDNGSNDGTIEAIQNYLQSLYDKCTPAEKRWQARCISEPQNGLAYARNTGLAHARGEIAVFMDDDSIADANLLESLLLAYHETNADAIGGRVDIRWEGDRPYWLSDELLDVLGYFSPFGFEQKRLPMPPGLAFSNCCFSVKIKSLRKVGLFSPYISKRLHSPTNLDVEELCQRLRQHDCQLWYEPQALVFHRAPIVRLQKAFFLGRAYWQGRAEILARYACQPRADAPAPSTTRQILLAAFMECLNILNMAYIQRPLIVLAHKPTSEYMMAAMERARAAGRLRQLIQALYHAPAEITLPSVLFVYPNKEEQPRVLDYLKDEVPLVTKKRAIPLNWLWRHRAYQQRSIGVVHIYQPGAFKRSWLARRRLLFSLWVARLLGITIVATDAGGWWHNFPGRRARKCLEIEHTLLSRSNAIQAFTRQPQDLYAEKELRQRTYGLSYPGSRGANPPLILQEQARKQLGLTEPNTFIYLCHTHLHTESEVLQLIQGFQEVQQEMANREPEPLQLHLLLAGPPVTKRFTRKLKRIAYVDEHIHVYPQAREADLPLYMGACNAVIFPHRANISVGNLHAAIQAASYDRLVIAPTLPRYQGMLPLHAGIYYQPESPSSLSEALQAATRRHYHPTTDELQSLDSVISWRRYAQELIDLYKKLIFH</sequence>
<accession>A0ABQ3UN00</accession>
<dbReference type="EMBL" id="BNJG01000001">
    <property type="protein sequence ID" value="GHO53987.1"/>
    <property type="molecule type" value="Genomic_DNA"/>
</dbReference>
<protein>
    <recommendedName>
        <fullName evidence="1">Glycosyltransferase 2-like domain-containing protein</fullName>
    </recommendedName>
</protein>
<evidence type="ECO:0000313" key="2">
    <source>
        <dbReference type="EMBL" id="GHO53987.1"/>
    </source>
</evidence>
<dbReference type="Proteomes" id="UP000654345">
    <property type="component" value="Unassembled WGS sequence"/>
</dbReference>
<feature type="domain" description="Glycosyltransferase 2-like" evidence="1">
    <location>
        <begin position="33"/>
        <end position="214"/>
    </location>
</feature>
<evidence type="ECO:0000259" key="1">
    <source>
        <dbReference type="Pfam" id="PF00535"/>
    </source>
</evidence>
<dbReference type="InterPro" id="IPR050834">
    <property type="entry name" value="Glycosyltransf_2"/>
</dbReference>
<organism evidence="2 3">
    <name type="scientific">Ktedonobacter robiniae</name>
    <dbReference type="NCBI Taxonomy" id="2778365"/>
    <lineage>
        <taxon>Bacteria</taxon>
        <taxon>Bacillati</taxon>
        <taxon>Chloroflexota</taxon>
        <taxon>Ktedonobacteria</taxon>
        <taxon>Ktedonobacterales</taxon>
        <taxon>Ktedonobacteraceae</taxon>
        <taxon>Ktedonobacter</taxon>
    </lineage>
</organism>
<dbReference type="CDD" id="cd00761">
    <property type="entry name" value="Glyco_tranf_GTA_type"/>
    <property type="match status" value="1"/>
</dbReference>
<name>A0ABQ3UN00_9CHLR</name>
<dbReference type="SUPFAM" id="SSF53448">
    <property type="entry name" value="Nucleotide-diphospho-sugar transferases"/>
    <property type="match status" value="1"/>
</dbReference>
<dbReference type="PANTHER" id="PTHR43685">
    <property type="entry name" value="GLYCOSYLTRANSFERASE"/>
    <property type="match status" value="1"/>
</dbReference>
<dbReference type="Gene3D" id="3.40.50.2000">
    <property type="entry name" value="Glycogen Phosphorylase B"/>
    <property type="match status" value="1"/>
</dbReference>
<dbReference type="Gene3D" id="3.90.550.10">
    <property type="entry name" value="Spore Coat Polysaccharide Biosynthesis Protein SpsA, Chain A"/>
    <property type="match status" value="1"/>
</dbReference>
<dbReference type="Pfam" id="PF00535">
    <property type="entry name" value="Glycos_transf_2"/>
    <property type="match status" value="1"/>
</dbReference>
<dbReference type="SUPFAM" id="SSF53756">
    <property type="entry name" value="UDP-Glycosyltransferase/glycogen phosphorylase"/>
    <property type="match status" value="1"/>
</dbReference>
<reference evidence="2 3" key="1">
    <citation type="journal article" date="2021" name="Int. J. Syst. Evol. Microbiol.">
        <title>Reticulibacter mediterranei gen. nov., sp. nov., within the new family Reticulibacteraceae fam. nov., and Ktedonospora formicarum gen. nov., sp. nov., Ktedonobacter robiniae sp. nov., Dictyobacter formicarum sp. nov. and Dictyobacter arantiisoli sp. nov., belonging to the class Ktedonobacteria.</title>
        <authorList>
            <person name="Yabe S."/>
            <person name="Zheng Y."/>
            <person name="Wang C.M."/>
            <person name="Sakai Y."/>
            <person name="Abe K."/>
            <person name="Yokota A."/>
            <person name="Donadio S."/>
            <person name="Cavaletti L."/>
            <person name="Monciardini P."/>
        </authorList>
    </citation>
    <scope>NUCLEOTIDE SEQUENCE [LARGE SCALE GENOMIC DNA]</scope>
    <source>
        <strain evidence="2 3">SOSP1-30</strain>
    </source>
</reference>
<dbReference type="PANTHER" id="PTHR43685:SF2">
    <property type="entry name" value="GLYCOSYLTRANSFERASE 2-LIKE DOMAIN-CONTAINING PROTEIN"/>
    <property type="match status" value="1"/>
</dbReference>
<proteinExistence type="predicted"/>
<dbReference type="InterPro" id="IPR029044">
    <property type="entry name" value="Nucleotide-diphossugar_trans"/>
</dbReference>